<name>A0A6J6K456_9ZZZZ</name>
<organism evidence="1">
    <name type="scientific">freshwater metagenome</name>
    <dbReference type="NCBI Taxonomy" id="449393"/>
    <lineage>
        <taxon>unclassified sequences</taxon>
        <taxon>metagenomes</taxon>
        <taxon>ecological metagenomes</taxon>
    </lineage>
</organism>
<protein>
    <submittedName>
        <fullName evidence="1">Unannotated protein</fullName>
    </submittedName>
</protein>
<dbReference type="EMBL" id="CAEZVY010000082">
    <property type="protein sequence ID" value="CAB4644581.1"/>
    <property type="molecule type" value="Genomic_DNA"/>
</dbReference>
<reference evidence="1" key="1">
    <citation type="submission" date="2020-05" db="EMBL/GenBank/DDBJ databases">
        <authorList>
            <person name="Chiriac C."/>
            <person name="Salcher M."/>
            <person name="Ghai R."/>
            <person name="Kavagutti S V."/>
        </authorList>
    </citation>
    <scope>NUCLEOTIDE SEQUENCE</scope>
</reference>
<gene>
    <name evidence="1" type="ORF">UFOPK2158_00851</name>
</gene>
<evidence type="ECO:0000313" key="1">
    <source>
        <dbReference type="EMBL" id="CAB4644581.1"/>
    </source>
</evidence>
<accession>A0A6J6K456</accession>
<dbReference type="AlphaFoldDB" id="A0A6J6K456"/>
<proteinExistence type="predicted"/>
<sequence length="54" mass="5846">MAGKRVDDVAKLTEHAGYHSRLFAKRLFAPRRTTLEAGGLIFGATLCEASQLLG</sequence>